<dbReference type="AlphaFoldDB" id="A0A0C9Z4K4"/>
<reference evidence="2" key="2">
    <citation type="submission" date="2015-01" db="EMBL/GenBank/DDBJ databases">
        <title>Evolutionary Origins and Diversification of the Mycorrhizal Mutualists.</title>
        <authorList>
            <consortium name="DOE Joint Genome Institute"/>
            <consortium name="Mycorrhizal Genomics Consortium"/>
            <person name="Kohler A."/>
            <person name="Kuo A."/>
            <person name="Nagy L.G."/>
            <person name="Floudas D."/>
            <person name="Copeland A."/>
            <person name="Barry K.W."/>
            <person name="Cichocki N."/>
            <person name="Veneault-Fourrey C."/>
            <person name="LaButti K."/>
            <person name="Lindquist E.A."/>
            <person name="Lipzen A."/>
            <person name="Lundell T."/>
            <person name="Morin E."/>
            <person name="Murat C."/>
            <person name="Riley R."/>
            <person name="Ohm R."/>
            <person name="Sun H."/>
            <person name="Tunlid A."/>
            <person name="Henrissat B."/>
            <person name="Grigoriev I.V."/>
            <person name="Hibbett D.S."/>
            <person name="Martin F."/>
        </authorList>
    </citation>
    <scope>NUCLEOTIDE SEQUENCE [LARGE SCALE GENOMIC DNA]</scope>
    <source>
        <strain evidence="2">441</strain>
    </source>
</reference>
<proteinExistence type="predicted"/>
<dbReference type="Proteomes" id="UP000054018">
    <property type="component" value="Unassembled WGS sequence"/>
</dbReference>
<name>A0A0C9Z4K4_9AGAM</name>
<protein>
    <submittedName>
        <fullName evidence="1">Uncharacterized protein</fullName>
    </submittedName>
</protein>
<evidence type="ECO:0000313" key="2">
    <source>
        <dbReference type="Proteomes" id="UP000054018"/>
    </source>
</evidence>
<organism evidence="1 2">
    <name type="scientific">Pisolithus microcarpus 441</name>
    <dbReference type="NCBI Taxonomy" id="765257"/>
    <lineage>
        <taxon>Eukaryota</taxon>
        <taxon>Fungi</taxon>
        <taxon>Dikarya</taxon>
        <taxon>Basidiomycota</taxon>
        <taxon>Agaricomycotina</taxon>
        <taxon>Agaricomycetes</taxon>
        <taxon>Agaricomycetidae</taxon>
        <taxon>Boletales</taxon>
        <taxon>Sclerodermatineae</taxon>
        <taxon>Pisolithaceae</taxon>
        <taxon>Pisolithus</taxon>
    </lineage>
</organism>
<dbReference type="EMBL" id="KN833755">
    <property type="protein sequence ID" value="KIK21089.1"/>
    <property type="molecule type" value="Genomic_DNA"/>
</dbReference>
<reference evidence="1 2" key="1">
    <citation type="submission" date="2014-04" db="EMBL/GenBank/DDBJ databases">
        <authorList>
            <consortium name="DOE Joint Genome Institute"/>
            <person name="Kuo A."/>
            <person name="Kohler A."/>
            <person name="Costa M.D."/>
            <person name="Nagy L.G."/>
            <person name="Floudas D."/>
            <person name="Copeland A."/>
            <person name="Barry K.W."/>
            <person name="Cichocki N."/>
            <person name="Veneault-Fourrey C."/>
            <person name="LaButti K."/>
            <person name="Lindquist E.A."/>
            <person name="Lipzen A."/>
            <person name="Lundell T."/>
            <person name="Morin E."/>
            <person name="Murat C."/>
            <person name="Sun H."/>
            <person name="Tunlid A."/>
            <person name="Henrissat B."/>
            <person name="Grigoriev I.V."/>
            <person name="Hibbett D.S."/>
            <person name="Martin F."/>
            <person name="Nordberg H.P."/>
            <person name="Cantor M.N."/>
            <person name="Hua S.X."/>
        </authorList>
    </citation>
    <scope>NUCLEOTIDE SEQUENCE [LARGE SCALE GENOMIC DNA]</scope>
    <source>
        <strain evidence="1 2">441</strain>
    </source>
</reference>
<evidence type="ECO:0000313" key="1">
    <source>
        <dbReference type="EMBL" id="KIK21089.1"/>
    </source>
</evidence>
<gene>
    <name evidence="1" type="ORF">PISMIDRAFT_681628</name>
</gene>
<sequence length="60" mass="6732">MLVILRHSNFSKRLSLNGSQLQVEAKARWTFHTSSYSGYCKQDASVAPPLRQTFSGFAVL</sequence>
<dbReference type="HOGENOM" id="CLU_2942707_0_0_1"/>
<accession>A0A0C9Z4K4</accession>
<keyword evidence="2" id="KW-1185">Reference proteome</keyword>